<feature type="domain" description="Importin N-terminal" evidence="11">
    <location>
        <begin position="26"/>
        <end position="92"/>
    </location>
</feature>
<dbReference type="InterPro" id="IPR001494">
    <property type="entry name" value="Importin-beta_N"/>
</dbReference>
<evidence type="ECO:0000256" key="1">
    <source>
        <dbReference type="ARBA" id="ARBA00004123"/>
    </source>
</evidence>
<evidence type="ECO:0000313" key="13">
    <source>
        <dbReference type="Proteomes" id="UP000193922"/>
    </source>
</evidence>
<dbReference type="AlphaFoldDB" id="A0A1Y1WCF6"/>
<evidence type="ECO:0000256" key="8">
    <source>
        <dbReference type="ARBA" id="ARBA00040444"/>
    </source>
</evidence>
<dbReference type="Gene3D" id="1.25.10.10">
    <property type="entry name" value="Leucine-rich Repeat Variant"/>
    <property type="match status" value="2"/>
</dbReference>
<evidence type="ECO:0000256" key="10">
    <source>
        <dbReference type="SAM" id="MobiDB-lite"/>
    </source>
</evidence>
<proteinExistence type="inferred from homology"/>
<dbReference type="PANTHER" id="PTHR12596:SF1">
    <property type="entry name" value="EXPORTIN-4"/>
    <property type="match status" value="1"/>
</dbReference>
<sequence>MNYIQVQSDLEEACADFQVPSTRFAAEQRLQEFGKRPDAIPAGKHILANSNVPTAQFFALRGIKDAVVTSYAMLGLADALSLRDELLQMAISNSRNFEAFVLDSLCWVIAVVTKRAWVETPEEKKTAFTQTLYDDIVRHNKPSIGIITTTYLIDEFAGGSKCSEFHLPWEFHYSCKASFENTHMRHLFEAALNVLHNQLQQAVKAEREPRSSGYAITFERRSALNIAEKVLNWDFTSSDANKVISASFGYSRNAGKQSTSSGRGSDSHANRSGMSGFGGDDDDSGEGAFLENEDQNRSPAFPEIWRQILVNNDVITMFFSVYEVAFKDRQHAHFSPGSTHLALQCIIQLSGLRGTDLFGKGEEGDRLRAEYTRAIMRSQLQMIRHICSMNLTSEGAEDDVMATTQMVRRLIETQLSEQPSTVVDNQRLHSLAFLIIGVPEAIEYFGQVTALICILLQTACNVVQSDMVRQVDEDFGDVDNYFVMQAFDELANAWSSVINEVREWEELESANPGQNSASSNKGALGTFMQLLHSTAFMIRSEYVRLRMLVCEIGVQSGDNDSQGSIMDQGLLEKDYVVYEDQLQFYALLARLDVNTATDRALQGLRGRCQALQEEFSKIEANENDVDQQVIDLLHEQIHWIILMIGHTLADSGTSERVLIPRQITEYSSSCSSPEEDSVVQCIMVILETLQFELMSPSSALVAYCSPLLVETIFWTLRRIAPVYLFLDHSDYRDVSGNIVSAFGAERDSGRGMAIIHGLLDLVRRTFNLWSSEEDVLHACVDMLLAFAQRQTIAQEITRSPQFTPLIFFFTSNLNMFPESTHSSIIEALALLSCHSLSEEHEKSFLELRTLIMLSLSQVMNDANFHTEYQDGRVISKILDGLEMMDGILQAASLRNMDMQFDLFFEVEQVIERLLTIYSHEHSIMLKSIQVVESAAKYLDIASLPDNEHKLRFSRNIRTILLKYQSAKDGSATYEVGADVEAMLEVSALMTVVSNLVRNEIGFAPDEASRNMDKEVSDDYGETEMFGLFCVHVTTTPSQLLAPNVMRSYMQLLSELIQYRTPSLIRWLPVESWKAVLNMLIEGIDHDVYDVGSRTYETISKLGAFIKLADLSSIPMDLQLLLREGVARMLGKLLKALLFSPFDSDLVESAGTALVTLSLIEPAHLQQCFSELLTQSDSTTFAERLSATFAKFNADLSTSEAISNFQNSTAPIPSPIDGTLLRQPLFEFLVNTRAVLRVK</sequence>
<keyword evidence="9" id="KW-0175">Coiled coil</keyword>
<organism evidence="12 13">
    <name type="scientific">Linderina pennispora</name>
    <dbReference type="NCBI Taxonomy" id="61395"/>
    <lineage>
        <taxon>Eukaryota</taxon>
        <taxon>Fungi</taxon>
        <taxon>Fungi incertae sedis</taxon>
        <taxon>Zoopagomycota</taxon>
        <taxon>Kickxellomycotina</taxon>
        <taxon>Kickxellomycetes</taxon>
        <taxon>Kickxellales</taxon>
        <taxon>Kickxellaceae</taxon>
        <taxon>Linderina</taxon>
    </lineage>
</organism>
<evidence type="ECO:0000313" key="12">
    <source>
        <dbReference type="EMBL" id="ORX71219.1"/>
    </source>
</evidence>
<keyword evidence="6" id="KW-0653">Protein transport</keyword>
<dbReference type="Proteomes" id="UP000193922">
    <property type="component" value="Unassembled WGS sequence"/>
</dbReference>
<keyword evidence="13" id="KW-1185">Reference proteome</keyword>
<dbReference type="InterPro" id="IPR016024">
    <property type="entry name" value="ARM-type_fold"/>
</dbReference>
<dbReference type="GO" id="GO:0006611">
    <property type="term" value="P:protein export from nucleus"/>
    <property type="evidence" value="ECO:0007669"/>
    <property type="project" value="TreeGrafter"/>
</dbReference>
<feature type="coiled-coil region" evidence="9">
    <location>
        <begin position="601"/>
        <end position="628"/>
    </location>
</feature>
<keyword evidence="5" id="KW-0963">Cytoplasm</keyword>
<evidence type="ECO:0000256" key="7">
    <source>
        <dbReference type="ARBA" id="ARBA00023242"/>
    </source>
</evidence>
<evidence type="ECO:0000256" key="2">
    <source>
        <dbReference type="ARBA" id="ARBA00004496"/>
    </source>
</evidence>
<feature type="compositionally biased region" description="Polar residues" evidence="10">
    <location>
        <begin position="252"/>
        <end position="264"/>
    </location>
</feature>
<dbReference type="GO" id="GO:0005737">
    <property type="term" value="C:cytoplasm"/>
    <property type="evidence" value="ECO:0007669"/>
    <property type="project" value="UniProtKB-SubCell"/>
</dbReference>
<comment type="similarity">
    <text evidence="3">Belongs to the exportin family.</text>
</comment>
<keyword evidence="7" id="KW-0539">Nucleus</keyword>
<accession>A0A1Y1WCF6</accession>
<dbReference type="PROSITE" id="PS50166">
    <property type="entry name" value="IMPORTIN_B_NT"/>
    <property type="match status" value="1"/>
</dbReference>
<comment type="caution">
    <text evidence="12">The sequence shown here is derived from an EMBL/GenBank/DDBJ whole genome shotgun (WGS) entry which is preliminary data.</text>
</comment>
<dbReference type="GO" id="GO:0031267">
    <property type="term" value="F:small GTPase binding"/>
    <property type="evidence" value="ECO:0007669"/>
    <property type="project" value="InterPro"/>
</dbReference>
<dbReference type="GeneID" id="63806352"/>
<evidence type="ECO:0000256" key="6">
    <source>
        <dbReference type="ARBA" id="ARBA00022927"/>
    </source>
</evidence>
<protein>
    <recommendedName>
        <fullName evidence="8">Exportin-4</fullName>
    </recommendedName>
</protein>
<evidence type="ECO:0000256" key="5">
    <source>
        <dbReference type="ARBA" id="ARBA00022490"/>
    </source>
</evidence>
<evidence type="ECO:0000259" key="11">
    <source>
        <dbReference type="PROSITE" id="PS50166"/>
    </source>
</evidence>
<dbReference type="OrthoDB" id="5548448at2759"/>
<dbReference type="InterPro" id="IPR044189">
    <property type="entry name" value="XPO4/7-like"/>
</dbReference>
<evidence type="ECO:0000256" key="4">
    <source>
        <dbReference type="ARBA" id="ARBA00022448"/>
    </source>
</evidence>
<dbReference type="STRING" id="61395.A0A1Y1WCF6"/>
<evidence type="ECO:0000256" key="3">
    <source>
        <dbReference type="ARBA" id="ARBA00009466"/>
    </source>
</evidence>
<dbReference type="RefSeq" id="XP_040744734.1">
    <property type="nucleotide sequence ID" value="XM_040889704.1"/>
</dbReference>
<dbReference type="PANTHER" id="PTHR12596">
    <property type="entry name" value="EXPORTIN 4,7-RELATED"/>
    <property type="match status" value="1"/>
</dbReference>
<dbReference type="SUPFAM" id="SSF48371">
    <property type="entry name" value="ARM repeat"/>
    <property type="match status" value="1"/>
</dbReference>
<gene>
    <name evidence="12" type="ORF">DL89DRAFT_282680</name>
</gene>
<evidence type="ECO:0000256" key="9">
    <source>
        <dbReference type="SAM" id="Coils"/>
    </source>
</evidence>
<reference evidence="12 13" key="1">
    <citation type="submission" date="2016-07" db="EMBL/GenBank/DDBJ databases">
        <title>Pervasive Adenine N6-methylation of Active Genes in Fungi.</title>
        <authorList>
            <consortium name="DOE Joint Genome Institute"/>
            <person name="Mondo S.J."/>
            <person name="Dannebaum R.O."/>
            <person name="Kuo R.C."/>
            <person name="Labutti K."/>
            <person name="Haridas S."/>
            <person name="Kuo A."/>
            <person name="Salamov A."/>
            <person name="Ahrendt S.R."/>
            <person name="Lipzen A."/>
            <person name="Sullivan W."/>
            <person name="Andreopoulos W.B."/>
            <person name="Clum A."/>
            <person name="Lindquist E."/>
            <person name="Daum C."/>
            <person name="Ramamoorthy G.K."/>
            <person name="Gryganskyi A."/>
            <person name="Culley D."/>
            <person name="Magnuson J.K."/>
            <person name="James T.Y."/>
            <person name="O'Malley M.A."/>
            <person name="Stajich J.E."/>
            <person name="Spatafora J.W."/>
            <person name="Visel A."/>
            <person name="Grigoriev I.V."/>
        </authorList>
    </citation>
    <scope>NUCLEOTIDE SEQUENCE [LARGE SCALE GENOMIC DNA]</scope>
    <source>
        <strain evidence="12 13">ATCC 12442</strain>
    </source>
</reference>
<dbReference type="GO" id="GO:0005049">
    <property type="term" value="F:nuclear export signal receptor activity"/>
    <property type="evidence" value="ECO:0007669"/>
    <property type="project" value="InterPro"/>
</dbReference>
<comment type="subcellular location">
    <subcellularLocation>
        <location evidence="2">Cytoplasm</location>
    </subcellularLocation>
    <subcellularLocation>
        <location evidence="1">Nucleus</location>
    </subcellularLocation>
</comment>
<dbReference type="GO" id="GO:0005643">
    <property type="term" value="C:nuclear pore"/>
    <property type="evidence" value="ECO:0007669"/>
    <property type="project" value="TreeGrafter"/>
</dbReference>
<name>A0A1Y1WCF6_9FUNG</name>
<dbReference type="EMBL" id="MCFD01000004">
    <property type="protein sequence ID" value="ORX71219.1"/>
    <property type="molecule type" value="Genomic_DNA"/>
</dbReference>
<feature type="region of interest" description="Disordered" evidence="10">
    <location>
        <begin position="252"/>
        <end position="294"/>
    </location>
</feature>
<dbReference type="InterPro" id="IPR011989">
    <property type="entry name" value="ARM-like"/>
</dbReference>
<keyword evidence="4" id="KW-0813">Transport</keyword>